<dbReference type="RefSeq" id="XP_033517900.1">
    <property type="nucleotide sequence ID" value="XM_033662798.1"/>
</dbReference>
<evidence type="ECO:0000313" key="2">
    <source>
        <dbReference type="Proteomes" id="UP000799771"/>
    </source>
</evidence>
<sequence>LNSDRYKANSWQKYQQYFDLMQRKMTQYFIVAENTYNMDEKGLAIGKIFESKRSFSK</sequence>
<gene>
    <name evidence="1" type="ORF">P153DRAFT_258285</name>
</gene>
<dbReference type="Proteomes" id="UP000799771">
    <property type="component" value="Unassembled WGS sequence"/>
</dbReference>
<dbReference type="EMBL" id="ML977526">
    <property type="protein sequence ID" value="KAF2123506.1"/>
    <property type="molecule type" value="Genomic_DNA"/>
</dbReference>
<proteinExistence type="predicted"/>
<keyword evidence="2" id="KW-1185">Reference proteome</keyword>
<dbReference type="OrthoDB" id="3938460at2759"/>
<feature type="non-terminal residue" evidence="1">
    <location>
        <position position="1"/>
    </location>
</feature>
<accession>A0A6A5ZW39</accession>
<organism evidence="1 2">
    <name type="scientific">Dothidotthia symphoricarpi CBS 119687</name>
    <dbReference type="NCBI Taxonomy" id="1392245"/>
    <lineage>
        <taxon>Eukaryota</taxon>
        <taxon>Fungi</taxon>
        <taxon>Dikarya</taxon>
        <taxon>Ascomycota</taxon>
        <taxon>Pezizomycotina</taxon>
        <taxon>Dothideomycetes</taxon>
        <taxon>Pleosporomycetidae</taxon>
        <taxon>Pleosporales</taxon>
        <taxon>Dothidotthiaceae</taxon>
        <taxon>Dothidotthia</taxon>
    </lineage>
</organism>
<protein>
    <submittedName>
        <fullName evidence="1">Uncharacterized protein</fullName>
    </submittedName>
</protein>
<name>A0A6A5ZW39_9PLEO</name>
<feature type="non-terminal residue" evidence="1">
    <location>
        <position position="57"/>
    </location>
</feature>
<dbReference type="GeneID" id="54403230"/>
<dbReference type="AlphaFoldDB" id="A0A6A5ZW39"/>
<reference evidence="1" key="1">
    <citation type="journal article" date="2020" name="Stud. Mycol.">
        <title>101 Dothideomycetes genomes: a test case for predicting lifestyles and emergence of pathogens.</title>
        <authorList>
            <person name="Haridas S."/>
            <person name="Albert R."/>
            <person name="Binder M."/>
            <person name="Bloem J."/>
            <person name="Labutti K."/>
            <person name="Salamov A."/>
            <person name="Andreopoulos B."/>
            <person name="Baker S."/>
            <person name="Barry K."/>
            <person name="Bills G."/>
            <person name="Bluhm B."/>
            <person name="Cannon C."/>
            <person name="Castanera R."/>
            <person name="Culley D."/>
            <person name="Daum C."/>
            <person name="Ezra D."/>
            <person name="Gonzalez J."/>
            <person name="Henrissat B."/>
            <person name="Kuo A."/>
            <person name="Liang C."/>
            <person name="Lipzen A."/>
            <person name="Lutzoni F."/>
            <person name="Magnuson J."/>
            <person name="Mondo S."/>
            <person name="Nolan M."/>
            <person name="Ohm R."/>
            <person name="Pangilinan J."/>
            <person name="Park H.-J."/>
            <person name="Ramirez L."/>
            <person name="Alfaro M."/>
            <person name="Sun H."/>
            <person name="Tritt A."/>
            <person name="Yoshinaga Y."/>
            <person name="Zwiers L.-H."/>
            <person name="Turgeon B."/>
            <person name="Goodwin S."/>
            <person name="Spatafora J."/>
            <person name="Crous P."/>
            <person name="Grigoriev I."/>
        </authorList>
    </citation>
    <scope>NUCLEOTIDE SEQUENCE</scope>
    <source>
        <strain evidence="1">CBS 119687</strain>
    </source>
</reference>
<evidence type="ECO:0000313" key="1">
    <source>
        <dbReference type="EMBL" id="KAF2123506.1"/>
    </source>
</evidence>